<accession>A0A250WVV0</accession>
<protein>
    <submittedName>
        <fullName evidence="2">Uncharacterized protein</fullName>
    </submittedName>
</protein>
<proteinExistence type="predicted"/>
<keyword evidence="3" id="KW-1185">Reference proteome</keyword>
<organism evidence="2 3">
    <name type="scientific">Chlamydomonas eustigma</name>
    <dbReference type="NCBI Taxonomy" id="1157962"/>
    <lineage>
        <taxon>Eukaryota</taxon>
        <taxon>Viridiplantae</taxon>
        <taxon>Chlorophyta</taxon>
        <taxon>core chlorophytes</taxon>
        <taxon>Chlorophyceae</taxon>
        <taxon>CS clade</taxon>
        <taxon>Chlamydomonadales</taxon>
        <taxon>Chlamydomonadaceae</taxon>
        <taxon>Chlamydomonas</taxon>
    </lineage>
</organism>
<feature type="region of interest" description="Disordered" evidence="1">
    <location>
        <begin position="113"/>
        <end position="149"/>
    </location>
</feature>
<dbReference type="AlphaFoldDB" id="A0A250WVV0"/>
<evidence type="ECO:0000313" key="2">
    <source>
        <dbReference type="EMBL" id="GAX74752.1"/>
    </source>
</evidence>
<name>A0A250WVV0_9CHLO</name>
<evidence type="ECO:0000256" key="1">
    <source>
        <dbReference type="SAM" id="MobiDB-lite"/>
    </source>
</evidence>
<reference evidence="2 3" key="1">
    <citation type="submission" date="2017-08" db="EMBL/GenBank/DDBJ databases">
        <title>Acidophilic green algal genome provides insights into adaptation to an acidic environment.</title>
        <authorList>
            <person name="Hirooka S."/>
            <person name="Hirose Y."/>
            <person name="Kanesaki Y."/>
            <person name="Higuchi S."/>
            <person name="Fujiwara T."/>
            <person name="Onuma R."/>
            <person name="Era A."/>
            <person name="Ohbayashi R."/>
            <person name="Uzuka A."/>
            <person name="Nozaki H."/>
            <person name="Yoshikawa H."/>
            <person name="Miyagishima S.Y."/>
        </authorList>
    </citation>
    <scope>NUCLEOTIDE SEQUENCE [LARGE SCALE GENOMIC DNA]</scope>
    <source>
        <strain evidence="2 3">NIES-2499</strain>
    </source>
</reference>
<comment type="caution">
    <text evidence="2">The sequence shown here is derived from an EMBL/GenBank/DDBJ whole genome shotgun (WGS) entry which is preliminary data.</text>
</comment>
<sequence length="258" mass="27163">MTFLETYCWLVSTVQSNHEGSQDKRYTIASEEHLVPQRPQASSGSSSTSSAVLIKGCPRKAGSPGGSDTFKHAQALYEAKNPGVSNGSVEMPHCIDLMQALPPLALEKIKEAPPKRKAEDLPIPVAEGGKGSGKFKPSHQETSSGTPLLEVPSQLKTSLQLKHSIGESCGQGSALRPDAENMAPLGTLEALPSRDLREPPRPLAKASLHRSGISKHVYDPSSAKTTCHGRPGCTSSITTTTADLCFTSAAPAPAAPYA</sequence>
<dbReference type="EMBL" id="BEGY01000009">
    <property type="protein sequence ID" value="GAX74752.1"/>
    <property type="molecule type" value="Genomic_DNA"/>
</dbReference>
<feature type="region of interest" description="Disordered" evidence="1">
    <location>
        <begin position="192"/>
        <end position="212"/>
    </location>
</feature>
<dbReference type="Proteomes" id="UP000232323">
    <property type="component" value="Unassembled WGS sequence"/>
</dbReference>
<evidence type="ECO:0000313" key="3">
    <source>
        <dbReference type="Proteomes" id="UP000232323"/>
    </source>
</evidence>
<gene>
    <name evidence="2" type="ORF">CEUSTIGMA_g2199.t1</name>
</gene>